<protein>
    <submittedName>
        <fullName evidence="5">PfkB</fullName>
    </submittedName>
</protein>
<dbReference type="Proteomes" id="UP000034637">
    <property type="component" value="Unassembled WGS sequence"/>
</dbReference>
<keyword evidence="2" id="KW-0808">Transferase</keyword>
<dbReference type="InterPro" id="IPR011611">
    <property type="entry name" value="PfkB_dom"/>
</dbReference>
<dbReference type="InterPro" id="IPR052700">
    <property type="entry name" value="Carb_kinase_PfkB-like"/>
</dbReference>
<proteinExistence type="inferred from homology"/>
<dbReference type="AlphaFoldDB" id="A0A0G1X8J3"/>
<feature type="domain" description="Carbohydrate kinase PfkB" evidence="4">
    <location>
        <begin position="2"/>
        <end position="55"/>
    </location>
</feature>
<dbReference type="Pfam" id="PF00294">
    <property type="entry name" value="PfkB"/>
    <property type="match status" value="1"/>
</dbReference>
<gene>
    <name evidence="5" type="ORF">UY33_C0042G0001</name>
</gene>
<feature type="non-terminal residue" evidence="5">
    <location>
        <position position="1"/>
    </location>
</feature>
<dbReference type="PANTHER" id="PTHR43320">
    <property type="entry name" value="SUGAR KINASE"/>
    <property type="match status" value="1"/>
</dbReference>
<sequence>WHMPIVPAPVVERTGAGDAFGSGFLAAYMQGKPIEEALRWGTVNSASVLGFIGPQAGLLSPEKMQEWLVRAADVKVKEL</sequence>
<keyword evidence="3" id="KW-0418">Kinase</keyword>
<dbReference type="PANTHER" id="PTHR43320:SF2">
    <property type="entry name" value="2-DEHYDRO-3-DEOXYGLUCONOKINASE_2-DEHYDRO-3-DEOXYGALACTONOKINASE"/>
    <property type="match status" value="1"/>
</dbReference>
<accession>A0A0G1X8J3</accession>
<dbReference type="SUPFAM" id="SSF53613">
    <property type="entry name" value="Ribokinase-like"/>
    <property type="match status" value="1"/>
</dbReference>
<dbReference type="Gene3D" id="3.40.1190.20">
    <property type="match status" value="1"/>
</dbReference>
<evidence type="ECO:0000256" key="1">
    <source>
        <dbReference type="ARBA" id="ARBA00010688"/>
    </source>
</evidence>
<evidence type="ECO:0000256" key="3">
    <source>
        <dbReference type="ARBA" id="ARBA00022777"/>
    </source>
</evidence>
<dbReference type="InterPro" id="IPR029056">
    <property type="entry name" value="Ribokinase-like"/>
</dbReference>
<reference evidence="5 6" key="1">
    <citation type="journal article" date="2015" name="Nature">
        <title>rRNA introns, odd ribosomes, and small enigmatic genomes across a large radiation of phyla.</title>
        <authorList>
            <person name="Brown C.T."/>
            <person name="Hug L.A."/>
            <person name="Thomas B.C."/>
            <person name="Sharon I."/>
            <person name="Castelle C.J."/>
            <person name="Singh A."/>
            <person name="Wilkins M.J."/>
            <person name="Williams K.H."/>
            <person name="Banfield J.F."/>
        </authorList>
    </citation>
    <scope>NUCLEOTIDE SEQUENCE [LARGE SCALE GENOMIC DNA]</scope>
</reference>
<name>A0A0G1X8J3_9BACT</name>
<organism evidence="5 6">
    <name type="scientific">Candidatus Amesbacteria bacterium GW2011_GWA1_48_9</name>
    <dbReference type="NCBI Taxonomy" id="1618355"/>
    <lineage>
        <taxon>Bacteria</taxon>
        <taxon>Candidatus Amesiibacteriota</taxon>
    </lineage>
</organism>
<evidence type="ECO:0000259" key="4">
    <source>
        <dbReference type="Pfam" id="PF00294"/>
    </source>
</evidence>
<comment type="similarity">
    <text evidence="1">Belongs to the carbohydrate kinase PfkB family.</text>
</comment>
<evidence type="ECO:0000313" key="6">
    <source>
        <dbReference type="Proteomes" id="UP000034637"/>
    </source>
</evidence>
<comment type="caution">
    <text evidence="5">The sequence shown here is derived from an EMBL/GenBank/DDBJ whole genome shotgun (WGS) entry which is preliminary data.</text>
</comment>
<evidence type="ECO:0000256" key="2">
    <source>
        <dbReference type="ARBA" id="ARBA00022679"/>
    </source>
</evidence>
<evidence type="ECO:0000313" key="5">
    <source>
        <dbReference type="EMBL" id="KKU98898.1"/>
    </source>
</evidence>
<dbReference type="EMBL" id="LCPP01000042">
    <property type="protein sequence ID" value="KKU98898.1"/>
    <property type="molecule type" value="Genomic_DNA"/>
</dbReference>
<dbReference type="GO" id="GO:0016301">
    <property type="term" value="F:kinase activity"/>
    <property type="evidence" value="ECO:0007669"/>
    <property type="project" value="UniProtKB-KW"/>
</dbReference>